<protein>
    <submittedName>
        <fullName evidence="2">Uncharacterized protein</fullName>
    </submittedName>
</protein>
<feature type="region of interest" description="Disordered" evidence="1">
    <location>
        <begin position="316"/>
        <end position="353"/>
    </location>
</feature>
<feature type="region of interest" description="Disordered" evidence="1">
    <location>
        <begin position="622"/>
        <end position="644"/>
    </location>
</feature>
<dbReference type="AlphaFoldDB" id="A0A918HPZ5"/>
<accession>A0A918HPZ5</accession>
<feature type="region of interest" description="Disordered" evidence="1">
    <location>
        <begin position="1"/>
        <end position="21"/>
    </location>
</feature>
<reference evidence="2" key="2">
    <citation type="submission" date="2020-09" db="EMBL/GenBank/DDBJ databases">
        <authorList>
            <person name="Sun Q."/>
            <person name="Ohkuma M."/>
        </authorList>
    </citation>
    <scope>NUCLEOTIDE SEQUENCE</scope>
    <source>
        <strain evidence="2">JCM 4125</strain>
    </source>
</reference>
<evidence type="ECO:0000313" key="2">
    <source>
        <dbReference type="EMBL" id="GGT93727.1"/>
    </source>
</evidence>
<dbReference type="PANTHER" id="PTHR48125">
    <property type="entry name" value="LP07818P1"/>
    <property type="match status" value="1"/>
</dbReference>
<name>A0A918HPZ5_9ACTN</name>
<feature type="compositionally biased region" description="Pro residues" evidence="1">
    <location>
        <begin position="329"/>
        <end position="339"/>
    </location>
</feature>
<feature type="compositionally biased region" description="Low complexity" evidence="1">
    <location>
        <begin position="1"/>
        <end position="11"/>
    </location>
</feature>
<dbReference type="EMBL" id="BMSA01000043">
    <property type="protein sequence ID" value="GGT93727.1"/>
    <property type="molecule type" value="Genomic_DNA"/>
</dbReference>
<dbReference type="PANTHER" id="PTHR48125:SF10">
    <property type="entry name" value="OS12G0136300 PROTEIN"/>
    <property type="match status" value="1"/>
</dbReference>
<feature type="compositionally biased region" description="Pro residues" evidence="1">
    <location>
        <begin position="12"/>
        <end position="21"/>
    </location>
</feature>
<feature type="region of interest" description="Disordered" evidence="1">
    <location>
        <begin position="670"/>
        <end position="696"/>
    </location>
</feature>
<dbReference type="RefSeq" id="WP_189717914.1">
    <property type="nucleotide sequence ID" value="NZ_BMSA01000043.1"/>
</dbReference>
<sequence length="926" mass="97790">MAGPAPAERVPAPAPAPVPPAPAPVVPGAAPGAAPGALADELSRVLVPADVPKDELALRGGAELTAGPAVSAYLDAKGKEGGPVRVRLGNTAAGPLTLRRTEKGGLDTPGTAYQWIPLLHPLLLPLRAEGIEPVLALRVHDGLLQGHASARVKGRLPDDRRALLERMENCTRALGWLGVEGLRLPNVENELRGPTLVVRVSGMSFSLGGFLTASGGFGIANEIVTFDAVARGTIGGLGQVEVPVSRGADGALAGKATADVKLRGFAGQVTAAFGGGNVDVRGTVRYTNEKFDGSVTLVATDAKSAKELTDAQLPEQVKAAGPAAAPAPAVGPAPAPAAPAAPRTAEPAGPRPGPRVLAGWGTVDVALADWLRGEALVVVDHHGDVTVIGKILPRMDKPLFEQKDYVKQLARFEIRASYGVPLVGNVFLFANVGLEALAKIGPATLTKMELTGTWSTKPEVLRSFGLTATLNISAFAGLRLRAEGGAGVEILGHDIKTGIGLWALAGIRGYVEATPTIGFREVADPAAGKRGEFFVAGHMEIAAQPFLGLGGDLFVELDSPWWSPAPDRRWTWPLGQLEYPLPGQFGIGADVEHVLGSGKIPEITFGKVDFNAEKFLTDLVNDHVPPKRSTGEEETRGAWSAPGAAAAPAAAPSAVPGAAPAAAAVKPVAPGAKPGAPTPPGAPGAPRKAGKEDEAVPSPEVMARWHGGMKALGDLRESSHTNPLDQTEMDAALADLRTRFGFTVLTARQAGDRWQIHAEMNPKKDLSDFWAEQDEMWAVLQAAWERGQGFDREMSRQYPIHQVGLVNKKILDAYVPGRFIISHKAAQLIDLGEGQYDKFLDEFGEKYAPGTVIAGTPHAREHFPKLQGRPLRGRWVLELPEQEQFPAGSGKWRRFQARLYRAELNNVLVRDCNGHVYHPEVDSNFP</sequence>
<evidence type="ECO:0000256" key="1">
    <source>
        <dbReference type="SAM" id="MobiDB-lite"/>
    </source>
</evidence>
<keyword evidence="3" id="KW-1185">Reference proteome</keyword>
<evidence type="ECO:0000313" key="3">
    <source>
        <dbReference type="Proteomes" id="UP000646776"/>
    </source>
</evidence>
<proteinExistence type="predicted"/>
<dbReference type="Proteomes" id="UP000646776">
    <property type="component" value="Unassembled WGS sequence"/>
</dbReference>
<organism evidence="2 3">
    <name type="scientific">Streptomyces phaeofaciens</name>
    <dbReference type="NCBI Taxonomy" id="68254"/>
    <lineage>
        <taxon>Bacteria</taxon>
        <taxon>Bacillati</taxon>
        <taxon>Actinomycetota</taxon>
        <taxon>Actinomycetes</taxon>
        <taxon>Kitasatosporales</taxon>
        <taxon>Streptomycetaceae</taxon>
        <taxon>Streptomyces</taxon>
    </lineage>
</organism>
<feature type="compositionally biased region" description="Low complexity" evidence="1">
    <location>
        <begin position="319"/>
        <end position="328"/>
    </location>
</feature>
<comment type="caution">
    <text evidence="2">The sequence shown here is derived from an EMBL/GenBank/DDBJ whole genome shotgun (WGS) entry which is preliminary data.</text>
</comment>
<feature type="compositionally biased region" description="Basic and acidic residues" evidence="1">
    <location>
        <begin position="622"/>
        <end position="636"/>
    </location>
</feature>
<reference evidence="2" key="1">
    <citation type="journal article" date="2014" name="Int. J. Syst. Evol. Microbiol.">
        <title>Complete genome sequence of Corynebacterium casei LMG S-19264T (=DSM 44701T), isolated from a smear-ripened cheese.</title>
        <authorList>
            <consortium name="US DOE Joint Genome Institute (JGI-PGF)"/>
            <person name="Walter F."/>
            <person name="Albersmeier A."/>
            <person name="Kalinowski J."/>
            <person name="Ruckert C."/>
        </authorList>
    </citation>
    <scope>NUCLEOTIDE SEQUENCE</scope>
    <source>
        <strain evidence="2">JCM 4125</strain>
    </source>
</reference>
<gene>
    <name evidence="2" type="ORF">GCM10010226_84470</name>
</gene>